<dbReference type="InterPro" id="IPR036152">
    <property type="entry name" value="Asp/glu_Ase-like_sf"/>
</dbReference>
<evidence type="ECO:0000256" key="2">
    <source>
        <dbReference type="PIRSR" id="PIRSR001220-2"/>
    </source>
</evidence>
<evidence type="ECO:0000313" key="7">
    <source>
        <dbReference type="Proteomes" id="UP000245887"/>
    </source>
</evidence>
<evidence type="ECO:0000313" key="6">
    <source>
        <dbReference type="Proteomes" id="UP000218332"/>
    </source>
</evidence>
<evidence type="ECO:0000313" key="4">
    <source>
        <dbReference type="EMBL" id="PAV25543.1"/>
    </source>
</evidence>
<evidence type="ECO:0000259" key="3">
    <source>
        <dbReference type="Pfam" id="PF00710"/>
    </source>
</evidence>
<name>A0A2A2I3C5_9GAMM</name>
<dbReference type="InterPro" id="IPR006034">
    <property type="entry name" value="Asparaginase/glutaminase-like"/>
</dbReference>
<sequence length="167" mass="18025">MDQTPLLVLTIGGTIDKIYSDALSAFTTGESEFPRLAEQVGLQCPYRLESVLSKDSLEMTDDDRALLRERVAGASESRVLVTHGTDTMTDTARALAPLPDRTIVLTGAMQPSRMRESDAAFNVGFALGVLQTLPPGVYIAMHGRVFSPDAVRKNRAAGRFEGSSEGH</sequence>
<comment type="caution">
    <text evidence="4">The sequence shown here is derived from an EMBL/GenBank/DDBJ whole genome shotgun (WGS) entry which is preliminary data.</text>
</comment>
<feature type="binding site" evidence="2">
    <location>
        <begin position="85"/>
        <end position="86"/>
    </location>
    <ligand>
        <name>substrate</name>
    </ligand>
</feature>
<feature type="binding site" evidence="2">
    <location>
        <position position="56"/>
    </location>
    <ligand>
        <name>substrate</name>
    </ligand>
</feature>
<dbReference type="AlphaFoldDB" id="A0A2A2I3C5"/>
<dbReference type="GO" id="GO:0004067">
    <property type="term" value="F:asparaginase activity"/>
    <property type="evidence" value="ECO:0007669"/>
    <property type="project" value="UniProtKB-UniRule"/>
</dbReference>
<dbReference type="PRINTS" id="PR00139">
    <property type="entry name" value="ASNGLNASE"/>
</dbReference>
<dbReference type="PROSITE" id="PS51732">
    <property type="entry name" value="ASN_GLN_ASE_3"/>
    <property type="match status" value="1"/>
</dbReference>
<dbReference type="Proteomes" id="UP000218332">
    <property type="component" value="Unassembled WGS sequence"/>
</dbReference>
<reference evidence="4 6" key="1">
    <citation type="submission" date="2017-07" db="EMBL/GenBank/DDBJ databases">
        <title>Tamlnaduibacter salinus (Mi-7) genome sequencing.</title>
        <authorList>
            <person name="Verma A."/>
            <person name="Krishnamurthi S."/>
        </authorList>
    </citation>
    <scope>NUCLEOTIDE SEQUENCE [LARGE SCALE GENOMIC DNA]</scope>
    <source>
        <strain evidence="4 6">Mi-7</strain>
    </source>
</reference>
<dbReference type="OrthoDB" id="9788068at2"/>
<accession>A0A2A2I3C5</accession>
<gene>
    <name evidence="5" type="ORF">C8D92_10590</name>
    <name evidence="4" type="ORF">CF392_10430</name>
</gene>
<dbReference type="Gene3D" id="3.40.50.1170">
    <property type="entry name" value="L-asparaginase, N-terminal domain"/>
    <property type="match status" value="1"/>
</dbReference>
<feature type="domain" description="L-asparaginase N-terminal" evidence="3">
    <location>
        <begin position="6"/>
        <end position="157"/>
    </location>
</feature>
<dbReference type="Pfam" id="PF00710">
    <property type="entry name" value="Asparaginase"/>
    <property type="match status" value="1"/>
</dbReference>
<dbReference type="Proteomes" id="UP000245887">
    <property type="component" value="Unassembled WGS sequence"/>
</dbReference>
<protein>
    <submittedName>
        <fullName evidence="4 5">Asparaginase</fullName>
    </submittedName>
</protein>
<evidence type="ECO:0000313" key="5">
    <source>
        <dbReference type="EMBL" id="PVY76337.1"/>
    </source>
</evidence>
<evidence type="ECO:0000256" key="1">
    <source>
        <dbReference type="PIRSR" id="PIRSR001220-1"/>
    </source>
</evidence>
<proteinExistence type="predicted"/>
<dbReference type="PIRSF" id="PIRSF001220">
    <property type="entry name" value="L-ASNase_gatD"/>
    <property type="match status" value="1"/>
</dbReference>
<dbReference type="PIRSF" id="PIRSF500176">
    <property type="entry name" value="L_ASNase"/>
    <property type="match status" value="1"/>
</dbReference>
<feature type="active site" description="O-isoaspartyl threonine intermediate" evidence="1">
    <location>
        <position position="14"/>
    </location>
</feature>
<dbReference type="SUPFAM" id="SSF53774">
    <property type="entry name" value="Glutaminase/Asparaginase"/>
    <property type="match status" value="1"/>
</dbReference>
<organism evidence="4 6">
    <name type="scientific">Tamilnaduibacter salinus</name>
    <dbReference type="NCBI Taxonomy" id="1484056"/>
    <lineage>
        <taxon>Bacteria</taxon>
        <taxon>Pseudomonadati</taxon>
        <taxon>Pseudomonadota</taxon>
        <taxon>Gammaproteobacteria</taxon>
        <taxon>Pseudomonadales</taxon>
        <taxon>Marinobacteraceae</taxon>
        <taxon>Tamilnaduibacter</taxon>
    </lineage>
</organism>
<keyword evidence="6" id="KW-1185">Reference proteome</keyword>
<dbReference type="InterPro" id="IPR027474">
    <property type="entry name" value="L-asparaginase_N"/>
</dbReference>
<reference evidence="5 7" key="2">
    <citation type="submission" date="2018-04" db="EMBL/GenBank/DDBJ databases">
        <title>Genomic Encyclopedia of Type Strains, Phase IV (KMG-IV): sequencing the most valuable type-strain genomes for metagenomic binning, comparative biology and taxonomic classification.</title>
        <authorList>
            <person name="Goeker M."/>
        </authorList>
    </citation>
    <scope>NUCLEOTIDE SEQUENCE [LARGE SCALE GENOMIC DNA]</scope>
    <source>
        <strain evidence="5 7">DSM 28688</strain>
    </source>
</reference>
<dbReference type="InterPro" id="IPR037152">
    <property type="entry name" value="L-asparaginase_N_sf"/>
</dbReference>
<dbReference type="EMBL" id="NMPM01000057">
    <property type="protein sequence ID" value="PAV25543.1"/>
    <property type="molecule type" value="Genomic_DNA"/>
</dbReference>
<dbReference type="EMBL" id="QEKQ01000005">
    <property type="protein sequence ID" value="PVY76337.1"/>
    <property type="molecule type" value="Genomic_DNA"/>
</dbReference>